<dbReference type="Proteomes" id="UP000273898">
    <property type="component" value="Unassembled WGS sequence"/>
</dbReference>
<reference evidence="3 5" key="2">
    <citation type="submission" date="2019-03" db="EMBL/GenBank/DDBJ databases">
        <authorList>
            <person name="He R.-H."/>
        </authorList>
    </citation>
    <scope>NUCLEOTIDE SEQUENCE [LARGE SCALE GENOMIC DNA]</scope>
    <source>
        <strain evidence="3 5">DSM 19624</strain>
    </source>
</reference>
<dbReference type="OrthoDB" id="1246359at2"/>
<accession>A0A497YB68</accession>
<evidence type="ECO:0000313" key="2">
    <source>
        <dbReference type="EMBL" id="RLJ80813.1"/>
    </source>
</evidence>
<sequence>MKTTAFRLILLFQIFPLFCFAQKNAGLKALLNKNAEFIFPQTPDKISAILGVKTIFYEDANEQPYAKWLTRSGLELYCSLGDDKSIEEMFFIIPEDQPIEVEGLPFNLVMNRTTPQQSTLKFSRYKIKKEKLGEDGEYPGGMKLFFKRGDRFITLLFDRKNLLKFLSITNEIIGSSVN</sequence>
<dbReference type="AlphaFoldDB" id="A0A497YB68"/>
<keyword evidence="1" id="KW-0732">Signal</keyword>
<dbReference type="Proteomes" id="UP000297429">
    <property type="component" value="Unassembled WGS sequence"/>
</dbReference>
<comment type="caution">
    <text evidence="2">The sequence shown here is derived from an EMBL/GenBank/DDBJ whole genome shotgun (WGS) entry which is preliminary data.</text>
</comment>
<keyword evidence="5" id="KW-1185">Reference proteome</keyword>
<feature type="signal peptide" evidence="1">
    <location>
        <begin position="1"/>
        <end position="21"/>
    </location>
</feature>
<name>A0A497YB68_9SPHI</name>
<evidence type="ECO:0000313" key="5">
    <source>
        <dbReference type="Proteomes" id="UP000297429"/>
    </source>
</evidence>
<proteinExistence type="predicted"/>
<dbReference type="RefSeq" id="WP_121283372.1">
    <property type="nucleotide sequence ID" value="NZ_RCCK01000010.1"/>
</dbReference>
<evidence type="ECO:0000256" key="1">
    <source>
        <dbReference type="SAM" id="SignalP"/>
    </source>
</evidence>
<dbReference type="EMBL" id="SOPX01000002">
    <property type="protein sequence ID" value="TFB32055.1"/>
    <property type="molecule type" value="Genomic_DNA"/>
</dbReference>
<protein>
    <submittedName>
        <fullName evidence="2">Uncharacterized protein</fullName>
    </submittedName>
</protein>
<dbReference type="EMBL" id="RCCK01000010">
    <property type="protein sequence ID" value="RLJ80813.1"/>
    <property type="molecule type" value="Genomic_DNA"/>
</dbReference>
<organism evidence="2 4">
    <name type="scientific">Pedobacter alluvionis</name>
    <dbReference type="NCBI Taxonomy" id="475253"/>
    <lineage>
        <taxon>Bacteria</taxon>
        <taxon>Pseudomonadati</taxon>
        <taxon>Bacteroidota</taxon>
        <taxon>Sphingobacteriia</taxon>
        <taxon>Sphingobacteriales</taxon>
        <taxon>Sphingobacteriaceae</taxon>
        <taxon>Pedobacter</taxon>
    </lineage>
</organism>
<evidence type="ECO:0000313" key="3">
    <source>
        <dbReference type="EMBL" id="TFB32055.1"/>
    </source>
</evidence>
<gene>
    <name evidence="2" type="ORF">BCL90_1614</name>
    <name evidence="3" type="ORF">E3V97_15965</name>
</gene>
<feature type="chain" id="PRO_5044605884" evidence="1">
    <location>
        <begin position="22"/>
        <end position="178"/>
    </location>
</feature>
<reference evidence="2 4" key="1">
    <citation type="submission" date="2018-10" db="EMBL/GenBank/DDBJ databases">
        <title>Genomic Encyclopedia of Archaeal and Bacterial Type Strains, Phase II (KMG-II): from individual species to whole genera.</title>
        <authorList>
            <person name="Goeker M."/>
        </authorList>
    </citation>
    <scope>NUCLEOTIDE SEQUENCE [LARGE SCALE GENOMIC DNA]</scope>
    <source>
        <strain evidence="2 4">DSM 19624</strain>
    </source>
</reference>
<evidence type="ECO:0000313" key="4">
    <source>
        <dbReference type="Proteomes" id="UP000273898"/>
    </source>
</evidence>